<evidence type="ECO:0000313" key="2">
    <source>
        <dbReference type="Proteomes" id="UP000001096"/>
    </source>
</evidence>
<evidence type="ECO:0000313" key="1">
    <source>
        <dbReference type="EMBL" id="EKS36577.1"/>
    </source>
</evidence>
<gene>
    <name evidence="1" type="ORF">HMPREF9695_02995</name>
</gene>
<sequence>MPAFMFEKISAPARASTPAVTIKEPRGVIVQMLDRLTESRLQREARRARFEAGYTEADITPHRMRRE</sequence>
<dbReference type="EMBL" id="AGWX01000004">
    <property type="protein sequence ID" value="EKS36577.1"/>
    <property type="molecule type" value="Genomic_DNA"/>
</dbReference>
<comment type="caution">
    <text evidence="1">The sequence shown here is derived from an EMBL/GenBank/DDBJ whole genome shotgun (WGS) entry which is preliminary data.</text>
</comment>
<name>K8P1V3_9BRAD</name>
<organism evidence="1 2">
    <name type="scientific">Afipia broomeae ATCC 49717</name>
    <dbReference type="NCBI Taxonomy" id="883078"/>
    <lineage>
        <taxon>Bacteria</taxon>
        <taxon>Pseudomonadati</taxon>
        <taxon>Pseudomonadota</taxon>
        <taxon>Alphaproteobacteria</taxon>
        <taxon>Hyphomicrobiales</taxon>
        <taxon>Nitrobacteraceae</taxon>
        <taxon>Afipia</taxon>
    </lineage>
</organism>
<dbReference type="HOGENOM" id="CLU_2841150_0_0_5"/>
<dbReference type="PATRIC" id="fig|883078.3.peg.3093"/>
<accession>K8P1V3</accession>
<reference evidence="1 2" key="1">
    <citation type="submission" date="2012-04" db="EMBL/GenBank/DDBJ databases">
        <title>The Genome Sequence of Afipia broomeae ATCC 49717.</title>
        <authorList>
            <consortium name="The Broad Institute Genome Sequencing Platform"/>
            <person name="Earl A."/>
            <person name="Ward D."/>
            <person name="Feldgarden M."/>
            <person name="Gevers D."/>
            <person name="Huys G."/>
            <person name="Walker B."/>
            <person name="Young S.K."/>
            <person name="Zeng Q."/>
            <person name="Gargeya S."/>
            <person name="Fitzgerald M."/>
            <person name="Haas B."/>
            <person name="Abouelleil A."/>
            <person name="Alvarado L."/>
            <person name="Arachchi H.M."/>
            <person name="Berlin A."/>
            <person name="Chapman S.B."/>
            <person name="Goldberg J."/>
            <person name="Griggs A."/>
            <person name="Gujja S."/>
            <person name="Hansen M."/>
            <person name="Howarth C."/>
            <person name="Imamovic A."/>
            <person name="Larimer J."/>
            <person name="McCowen C."/>
            <person name="Montmayeur A."/>
            <person name="Murphy C."/>
            <person name="Neiman D."/>
            <person name="Pearson M."/>
            <person name="Priest M."/>
            <person name="Roberts A."/>
            <person name="Saif S."/>
            <person name="Shea T."/>
            <person name="Sisk P."/>
            <person name="Sykes S."/>
            <person name="Wortman J."/>
            <person name="Nusbaum C."/>
            <person name="Birren B."/>
        </authorList>
    </citation>
    <scope>NUCLEOTIDE SEQUENCE [LARGE SCALE GENOMIC DNA]</scope>
    <source>
        <strain evidence="1 2">ATCC 49717</strain>
    </source>
</reference>
<proteinExistence type="predicted"/>
<dbReference type="AlphaFoldDB" id="K8P1V3"/>
<dbReference type="RefSeq" id="WP_006021700.1">
    <property type="nucleotide sequence ID" value="NZ_KB375283.1"/>
</dbReference>
<keyword evidence="2" id="KW-1185">Reference proteome</keyword>
<protein>
    <submittedName>
        <fullName evidence="1">Uncharacterized protein</fullName>
    </submittedName>
</protein>
<dbReference type="Proteomes" id="UP000001096">
    <property type="component" value="Unassembled WGS sequence"/>
</dbReference>